<evidence type="ECO:0000256" key="1">
    <source>
        <dbReference type="SAM" id="MobiDB-lite"/>
    </source>
</evidence>
<accession>Q3JIG6</accession>
<feature type="compositionally biased region" description="Basic and acidic residues" evidence="1">
    <location>
        <begin position="66"/>
        <end position="77"/>
    </location>
</feature>
<dbReference type="Proteomes" id="UP000002700">
    <property type="component" value="Chromosome II"/>
</dbReference>
<reference evidence="2 3" key="1">
    <citation type="submission" date="2005-09" db="EMBL/GenBank/DDBJ databases">
        <authorList>
            <person name="Woods D.E."/>
            <person name="Nierman W.C."/>
        </authorList>
    </citation>
    <scope>NUCLEOTIDE SEQUENCE [LARGE SCALE GENOMIC DNA]</scope>
    <source>
        <strain evidence="2 3">1710b</strain>
    </source>
</reference>
<feature type="region of interest" description="Disordered" evidence="1">
    <location>
        <begin position="26"/>
        <end position="182"/>
    </location>
</feature>
<evidence type="ECO:0000313" key="3">
    <source>
        <dbReference type="Proteomes" id="UP000002700"/>
    </source>
</evidence>
<feature type="compositionally biased region" description="Basic and acidic residues" evidence="1">
    <location>
        <begin position="92"/>
        <end position="182"/>
    </location>
</feature>
<proteinExistence type="predicted"/>
<gene>
    <name evidence="2" type="ordered locus">BURPS1710b_A1480</name>
</gene>
<dbReference type="EnsemblBacteria" id="ABA52380">
    <property type="protein sequence ID" value="ABA52380"/>
    <property type="gene ID" value="BURPS1710b_A1480"/>
</dbReference>
<feature type="region of interest" description="Disordered" evidence="1">
    <location>
        <begin position="543"/>
        <end position="602"/>
    </location>
</feature>
<feature type="region of interest" description="Disordered" evidence="1">
    <location>
        <begin position="455"/>
        <end position="512"/>
    </location>
</feature>
<name>Q3JIG6_BURP1</name>
<dbReference type="KEGG" id="bpm:BURPS1710b_A1480"/>
<evidence type="ECO:0000313" key="2">
    <source>
        <dbReference type="EMBL" id="ABA52380.1"/>
    </source>
</evidence>
<feature type="compositionally biased region" description="Basic and acidic residues" evidence="1">
    <location>
        <begin position="491"/>
        <end position="512"/>
    </location>
</feature>
<dbReference type="AlphaFoldDB" id="Q3JIG6"/>
<sequence>MVRILFIDSLRLIRHALRARLAHQHGLEHDGADQRARQREREQPPHARRARMMRQPQAAERGGRRRGAEQHRVREARLQQARLARAPRHHEIHLERDAHAEHQRQRDDVREIERHPEQHAQLERHDARHEERHERAQHVAEAAQRDPQQHRDRHDGQRGRLQERADDRVRRMQDRDRPADRARLGRLHGLREAAQHRVVARIGALDHLRRDLHERAAVRRDPVAHDLRRQVLARDLRRLQQHRELVQRDLQRHGERVLRALARRRIGGGELRERFRQMLGRRRARPRIVLGCVFEQVRRALERRHALRVGHGRGGRLRERRQQLARGGRDRRELLRLRVGNEGRQRRRAADFGQRAEALRGGVRGRERRREQRHVVDRRLRRILQREQRRHRFAARILQMQRIEIETQMREERQRADHDGERADQDRLAMMVEIVVDRREAGKAGRLALAGRCEQLEQRGQQRERREERDEHPDARDQAELRYAAVRGRQKREEARGDGRRRERERHAHRVRGADERVVEIRIAVPLLAILDAVLDREIDTEADEQHHERDRDHVQRADHHQPERGRDDQADEQRDEHGRDHPLRAQRDPQDHEHDRERRDAVDERAVLDRREFLVGERLLAREPHGGAEAFVELERLRGRADRARSLLARLQRAVVDDGLHGDERARGLAGRVGIDERAPRERGRLAGEHVVDGGRAAREQLRHARELDLPRLQRHAERRRQRRREARDARVFREHVNERPRARELRGRRRDVLLGQEQQPVVLEERAARGLRHLADAARVGLAAQALGERVGGGAGEFGRGRLDDGEDRLVALRERVVDRAAERRPFRVVLDELADVGVDLEMVRDVDAAERGDDERQHDDPDRAPHRPGDESDEDGSQHEAAGWGLRKGKVSKYTGARVSESAGFRCA</sequence>
<feature type="region of interest" description="Disordered" evidence="1">
    <location>
        <begin position="850"/>
        <end position="895"/>
    </location>
</feature>
<feature type="compositionally biased region" description="Basic and acidic residues" evidence="1">
    <location>
        <begin position="26"/>
        <end position="45"/>
    </location>
</feature>
<feature type="compositionally biased region" description="Basic and acidic residues" evidence="1">
    <location>
        <begin position="455"/>
        <end position="480"/>
    </location>
</feature>
<feature type="compositionally biased region" description="Basic and acidic residues" evidence="1">
    <location>
        <begin position="850"/>
        <end position="873"/>
    </location>
</feature>
<organism evidence="2 3">
    <name type="scientific">Burkholderia pseudomallei (strain 1710b)</name>
    <dbReference type="NCBI Taxonomy" id="320372"/>
    <lineage>
        <taxon>Bacteria</taxon>
        <taxon>Pseudomonadati</taxon>
        <taxon>Pseudomonadota</taxon>
        <taxon>Betaproteobacteria</taxon>
        <taxon>Burkholderiales</taxon>
        <taxon>Burkholderiaceae</taxon>
        <taxon>Burkholderia</taxon>
        <taxon>pseudomallei group</taxon>
    </lineage>
</organism>
<dbReference type="HOGENOM" id="CLU_319042_0_0_4"/>
<protein>
    <submittedName>
        <fullName evidence="2">Uncharacterized protein</fullName>
    </submittedName>
</protein>
<dbReference type="EMBL" id="CP000125">
    <property type="protein sequence ID" value="ABA52380.1"/>
    <property type="molecule type" value="Genomic_DNA"/>
</dbReference>